<proteinExistence type="inferred from homology"/>
<feature type="transmembrane region" description="Helical" evidence="7">
    <location>
        <begin position="99"/>
        <end position="122"/>
    </location>
</feature>
<feature type="transmembrane region" description="Helical" evidence="7">
    <location>
        <begin position="237"/>
        <end position="263"/>
    </location>
</feature>
<dbReference type="GO" id="GO:0005886">
    <property type="term" value="C:plasma membrane"/>
    <property type="evidence" value="ECO:0007669"/>
    <property type="project" value="UniProtKB-SubCell"/>
</dbReference>
<dbReference type="InterPro" id="IPR000515">
    <property type="entry name" value="MetI-like"/>
</dbReference>
<keyword evidence="3" id="KW-1003">Cell membrane</keyword>
<dbReference type="GO" id="GO:0055085">
    <property type="term" value="P:transmembrane transport"/>
    <property type="evidence" value="ECO:0007669"/>
    <property type="project" value="InterPro"/>
</dbReference>
<evidence type="ECO:0000313" key="9">
    <source>
        <dbReference type="EMBL" id="SFK16059.1"/>
    </source>
</evidence>
<dbReference type="Gene3D" id="1.10.3720.10">
    <property type="entry name" value="MetI-like"/>
    <property type="match status" value="1"/>
</dbReference>
<dbReference type="SUPFAM" id="SSF161098">
    <property type="entry name" value="MetI-like"/>
    <property type="match status" value="1"/>
</dbReference>
<evidence type="ECO:0000256" key="5">
    <source>
        <dbReference type="ARBA" id="ARBA00022989"/>
    </source>
</evidence>
<feature type="transmembrane region" description="Helical" evidence="7">
    <location>
        <begin position="179"/>
        <end position="199"/>
    </location>
</feature>
<keyword evidence="2 7" id="KW-0813">Transport</keyword>
<accession>A0A1I3X9X6</accession>
<dbReference type="RefSeq" id="WP_092270081.1">
    <property type="nucleotide sequence ID" value="NZ_BJOE01000012.1"/>
</dbReference>
<dbReference type="PANTHER" id="PTHR43163:SF6">
    <property type="entry name" value="DIPEPTIDE TRANSPORT SYSTEM PERMEASE PROTEIN DPPB-RELATED"/>
    <property type="match status" value="1"/>
</dbReference>
<dbReference type="Pfam" id="PF19300">
    <property type="entry name" value="BPD_transp_1_N"/>
    <property type="match status" value="1"/>
</dbReference>
<dbReference type="CDD" id="cd06261">
    <property type="entry name" value="TM_PBP2"/>
    <property type="match status" value="1"/>
</dbReference>
<evidence type="ECO:0000256" key="3">
    <source>
        <dbReference type="ARBA" id="ARBA00022475"/>
    </source>
</evidence>
<sequence length="316" mass="34806">MFQYIVRRLLIAIPVLFGVTVFSFFIVNLAPGNPVEMFVNPDTTQADIELKKEALGLNDPIYVQYVRWLGNLVQGDFGYSFSTYEPVLNMVSSRIGPTLLLMGTALFVAYLIAIPIGVLSATKQYSWLDYLSTSVSFLGISIPHFFLGLGFIYIFAVQMHSLPTGGMNTLGSEGGFSDTFKHLIMPAMVLAAGIAGRMVRYVRSSMLDILGQDYLRTARSKGLREFFVINKHGFRNALIPIITVIGIDVSVLIGGAVVTEQIFQWPGLGQLTIQSIGSRDYPTLMAINFLAAIAVLSSNLLADIFYSVADPRIKYD</sequence>
<dbReference type="AlphaFoldDB" id="A0A1I3X9X6"/>
<keyword evidence="10" id="KW-1185">Reference proteome</keyword>
<name>A0A1I3X9X6_9BACL</name>
<evidence type="ECO:0000256" key="4">
    <source>
        <dbReference type="ARBA" id="ARBA00022692"/>
    </source>
</evidence>
<evidence type="ECO:0000256" key="1">
    <source>
        <dbReference type="ARBA" id="ARBA00004651"/>
    </source>
</evidence>
<evidence type="ECO:0000313" key="10">
    <source>
        <dbReference type="Proteomes" id="UP000198915"/>
    </source>
</evidence>
<keyword evidence="4 7" id="KW-0812">Transmembrane</keyword>
<feature type="transmembrane region" description="Helical" evidence="7">
    <location>
        <begin position="283"/>
        <end position="306"/>
    </location>
</feature>
<keyword evidence="6 7" id="KW-0472">Membrane</keyword>
<comment type="similarity">
    <text evidence="7">Belongs to the binding-protein-dependent transport system permease family.</text>
</comment>
<dbReference type="InterPro" id="IPR035906">
    <property type="entry name" value="MetI-like_sf"/>
</dbReference>
<dbReference type="STRING" id="1884381.SAMN05518846_109123"/>
<dbReference type="Proteomes" id="UP000198915">
    <property type="component" value="Unassembled WGS sequence"/>
</dbReference>
<dbReference type="EMBL" id="FORT01000009">
    <property type="protein sequence ID" value="SFK16059.1"/>
    <property type="molecule type" value="Genomic_DNA"/>
</dbReference>
<dbReference type="PANTHER" id="PTHR43163">
    <property type="entry name" value="DIPEPTIDE TRANSPORT SYSTEM PERMEASE PROTEIN DPPB-RELATED"/>
    <property type="match status" value="1"/>
</dbReference>
<comment type="subcellular location">
    <subcellularLocation>
        <location evidence="1 7">Cell membrane</location>
        <topology evidence="1 7">Multi-pass membrane protein</topology>
    </subcellularLocation>
</comment>
<evidence type="ECO:0000256" key="2">
    <source>
        <dbReference type="ARBA" id="ARBA00022448"/>
    </source>
</evidence>
<dbReference type="Pfam" id="PF00528">
    <property type="entry name" value="BPD_transp_1"/>
    <property type="match status" value="1"/>
</dbReference>
<organism evidence="9 10">
    <name type="scientific">Brevibacillus centrosporus</name>
    <dbReference type="NCBI Taxonomy" id="54910"/>
    <lineage>
        <taxon>Bacteria</taxon>
        <taxon>Bacillati</taxon>
        <taxon>Bacillota</taxon>
        <taxon>Bacilli</taxon>
        <taxon>Bacillales</taxon>
        <taxon>Paenibacillaceae</taxon>
        <taxon>Brevibacillus</taxon>
    </lineage>
</organism>
<evidence type="ECO:0000256" key="6">
    <source>
        <dbReference type="ARBA" id="ARBA00023136"/>
    </source>
</evidence>
<evidence type="ECO:0000256" key="7">
    <source>
        <dbReference type="RuleBase" id="RU363032"/>
    </source>
</evidence>
<reference evidence="10" key="1">
    <citation type="submission" date="2016-10" db="EMBL/GenBank/DDBJ databases">
        <authorList>
            <person name="Varghese N."/>
            <person name="Submissions S."/>
        </authorList>
    </citation>
    <scope>NUCLEOTIDE SEQUENCE [LARGE SCALE GENOMIC DNA]</scope>
    <source>
        <strain evidence="10">OK042</strain>
    </source>
</reference>
<dbReference type="InterPro" id="IPR045621">
    <property type="entry name" value="BPD_transp_1_N"/>
</dbReference>
<dbReference type="PROSITE" id="PS50928">
    <property type="entry name" value="ABC_TM1"/>
    <property type="match status" value="1"/>
</dbReference>
<keyword evidence="5 7" id="KW-1133">Transmembrane helix</keyword>
<feature type="transmembrane region" description="Helical" evidence="7">
    <location>
        <begin position="134"/>
        <end position="159"/>
    </location>
</feature>
<feature type="transmembrane region" description="Helical" evidence="7">
    <location>
        <begin position="9"/>
        <end position="30"/>
    </location>
</feature>
<feature type="domain" description="ABC transmembrane type-1" evidence="8">
    <location>
        <begin position="95"/>
        <end position="302"/>
    </location>
</feature>
<gene>
    <name evidence="9" type="ORF">SAMN05518846_109123</name>
</gene>
<protein>
    <submittedName>
        <fullName evidence="9">Peptide/nickel transport system permease protein</fullName>
    </submittedName>
</protein>
<evidence type="ECO:0000259" key="8">
    <source>
        <dbReference type="PROSITE" id="PS50928"/>
    </source>
</evidence>